<accession>A0ABR0JL42</accession>
<dbReference type="InterPro" id="IPR052897">
    <property type="entry name" value="Sec-Metab_Biosynth_Hydrolase"/>
</dbReference>
<dbReference type="EMBL" id="JAVRRF010000003">
    <property type="protein sequence ID" value="KAK5066623.1"/>
    <property type="molecule type" value="Genomic_DNA"/>
</dbReference>
<sequence length="264" mass="28799">MSKPTILLVPGSFALPEFYNEMFDKIRARGYDIQGIHKPSVGLSAGEGRPGAAPSMYDDAAHIAKEVEKVADTGKGVVLIGHSYGGVPITEAVKGLPKKERQEQGKKGGLVNLAYLTCLVPCVGQSAKDVLSKVPDDFKTPFTIGEDGWMSHISAETTGAIIMQTQPIELAAGWVKKMPKHSARSFADPLTYAGYRDVPVSYLFCEIDQCIPPEVQQAGIDMMEKESGNKVHVTRIHADHCPNFTAMDETVDWIVDIAERVQRQ</sequence>
<gene>
    <name evidence="2" type="ORF">LTR69_001970</name>
</gene>
<proteinExistence type="predicted"/>
<evidence type="ECO:0000259" key="1">
    <source>
        <dbReference type="Pfam" id="PF12697"/>
    </source>
</evidence>
<comment type="caution">
    <text evidence="2">The sequence shown here is derived from an EMBL/GenBank/DDBJ whole genome shotgun (WGS) entry which is preliminary data.</text>
</comment>
<name>A0ABR0JL42_9EURO</name>
<dbReference type="Gene3D" id="3.40.50.1820">
    <property type="entry name" value="alpha/beta hydrolase"/>
    <property type="match status" value="1"/>
</dbReference>
<dbReference type="SUPFAM" id="SSF53474">
    <property type="entry name" value="alpha/beta-Hydrolases"/>
    <property type="match status" value="1"/>
</dbReference>
<dbReference type="InterPro" id="IPR029058">
    <property type="entry name" value="AB_hydrolase_fold"/>
</dbReference>
<evidence type="ECO:0000313" key="3">
    <source>
        <dbReference type="Proteomes" id="UP001345691"/>
    </source>
</evidence>
<dbReference type="Proteomes" id="UP001345691">
    <property type="component" value="Unassembled WGS sequence"/>
</dbReference>
<organism evidence="2 3">
    <name type="scientific">Exophiala sideris</name>
    <dbReference type="NCBI Taxonomy" id="1016849"/>
    <lineage>
        <taxon>Eukaryota</taxon>
        <taxon>Fungi</taxon>
        <taxon>Dikarya</taxon>
        <taxon>Ascomycota</taxon>
        <taxon>Pezizomycotina</taxon>
        <taxon>Eurotiomycetes</taxon>
        <taxon>Chaetothyriomycetidae</taxon>
        <taxon>Chaetothyriales</taxon>
        <taxon>Herpotrichiellaceae</taxon>
        <taxon>Exophiala</taxon>
    </lineage>
</organism>
<evidence type="ECO:0000313" key="2">
    <source>
        <dbReference type="EMBL" id="KAK5066623.1"/>
    </source>
</evidence>
<dbReference type="Pfam" id="PF12697">
    <property type="entry name" value="Abhydrolase_6"/>
    <property type="match status" value="1"/>
</dbReference>
<dbReference type="PANTHER" id="PTHR37017">
    <property type="entry name" value="AB HYDROLASE-1 DOMAIN-CONTAINING PROTEIN-RELATED"/>
    <property type="match status" value="1"/>
</dbReference>
<protein>
    <recommendedName>
        <fullName evidence="1">AB hydrolase-1 domain-containing protein</fullName>
    </recommendedName>
</protein>
<dbReference type="PANTHER" id="PTHR37017:SF13">
    <property type="entry name" value="AB HYDROLASE-1 DOMAIN-CONTAINING PROTEIN"/>
    <property type="match status" value="1"/>
</dbReference>
<feature type="domain" description="AB hydrolase-1" evidence="1">
    <location>
        <begin position="6"/>
        <end position="252"/>
    </location>
</feature>
<keyword evidence="3" id="KW-1185">Reference proteome</keyword>
<dbReference type="InterPro" id="IPR000073">
    <property type="entry name" value="AB_hydrolase_1"/>
</dbReference>
<reference evidence="2 3" key="1">
    <citation type="submission" date="2023-08" db="EMBL/GenBank/DDBJ databases">
        <title>Black Yeasts Isolated from many extreme environments.</title>
        <authorList>
            <person name="Coleine C."/>
            <person name="Stajich J.E."/>
            <person name="Selbmann L."/>
        </authorList>
    </citation>
    <scope>NUCLEOTIDE SEQUENCE [LARGE SCALE GENOMIC DNA]</scope>
    <source>
        <strain evidence="2 3">CCFEE 6328</strain>
    </source>
</reference>